<dbReference type="AlphaFoldDB" id="A0AAW1ISI4"/>
<name>A0AAW1ISI4_POPJA</name>
<keyword evidence="2" id="KW-1185">Reference proteome</keyword>
<dbReference type="Proteomes" id="UP001458880">
    <property type="component" value="Unassembled WGS sequence"/>
</dbReference>
<accession>A0AAW1ISI4</accession>
<sequence>MKDEINLNKIAVGVDKIRNISKGGVVINCTSKESKEKLKNTVKKESGNKYQVIEPKPVNPKIIIVGTESEMIEKADKSVLESIISQNDLESIDGNIRSKVKVQWKFANKHKKNYGNVILEVQSDMYTKNNGIKENKYRMEKM</sequence>
<dbReference type="EMBL" id="JASPKY010000561">
    <property type="protein sequence ID" value="KAK9692891.1"/>
    <property type="molecule type" value="Genomic_DNA"/>
</dbReference>
<protein>
    <submittedName>
        <fullName evidence="1">Uncharacterized protein</fullName>
    </submittedName>
</protein>
<evidence type="ECO:0000313" key="1">
    <source>
        <dbReference type="EMBL" id="KAK9692891.1"/>
    </source>
</evidence>
<evidence type="ECO:0000313" key="2">
    <source>
        <dbReference type="Proteomes" id="UP001458880"/>
    </source>
</evidence>
<organism evidence="1 2">
    <name type="scientific">Popillia japonica</name>
    <name type="common">Japanese beetle</name>
    <dbReference type="NCBI Taxonomy" id="7064"/>
    <lineage>
        <taxon>Eukaryota</taxon>
        <taxon>Metazoa</taxon>
        <taxon>Ecdysozoa</taxon>
        <taxon>Arthropoda</taxon>
        <taxon>Hexapoda</taxon>
        <taxon>Insecta</taxon>
        <taxon>Pterygota</taxon>
        <taxon>Neoptera</taxon>
        <taxon>Endopterygota</taxon>
        <taxon>Coleoptera</taxon>
        <taxon>Polyphaga</taxon>
        <taxon>Scarabaeiformia</taxon>
        <taxon>Scarabaeidae</taxon>
        <taxon>Rutelinae</taxon>
        <taxon>Popillia</taxon>
    </lineage>
</organism>
<comment type="caution">
    <text evidence="1">The sequence shown here is derived from an EMBL/GenBank/DDBJ whole genome shotgun (WGS) entry which is preliminary data.</text>
</comment>
<gene>
    <name evidence="1" type="ORF">QE152_g34836</name>
</gene>
<reference evidence="1 2" key="1">
    <citation type="journal article" date="2024" name="BMC Genomics">
        <title>De novo assembly and annotation of Popillia japonica's genome with initial clues to its potential as an invasive pest.</title>
        <authorList>
            <person name="Cucini C."/>
            <person name="Boschi S."/>
            <person name="Funari R."/>
            <person name="Cardaioli E."/>
            <person name="Iannotti N."/>
            <person name="Marturano G."/>
            <person name="Paoli F."/>
            <person name="Bruttini M."/>
            <person name="Carapelli A."/>
            <person name="Frati F."/>
            <person name="Nardi F."/>
        </authorList>
    </citation>
    <scope>NUCLEOTIDE SEQUENCE [LARGE SCALE GENOMIC DNA]</scope>
    <source>
        <strain evidence="1">DMR45628</strain>
    </source>
</reference>
<proteinExistence type="predicted"/>